<dbReference type="PANTHER" id="PTHR33112">
    <property type="entry name" value="DOMAIN PROTEIN, PUTATIVE-RELATED"/>
    <property type="match status" value="1"/>
</dbReference>
<gene>
    <name evidence="2" type="ORF">K505DRAFT_302851</name>
</gene>
<dbReference type="Pfam" id="PF06985">
    <property type="entry name" value="HET"/>
    <property type="match status" value="1"/>
</dbReference>
<accession>A0A6A6XEQ1</accession>
<reference evidence="2" key="1">
    <citation type="journal article" date="2020" name="Stud. Mycol.">
        <title>101 Dothideomycetes genomes: a test case for predicting lifestyles and emergence of pathogens.</title>
        <authorList>
            <person name="Haridas S."/>
            <person name="Albert R."/>
            <person name="Binder M."/>
            <person name="Bloem J."/>
            <person name="Labutti K."/>
            <person name="Salamov A."/>
            <person name="Andreopoulos B."/>
            <person name="Baker S."/>
            <person name="Barry K."/>
            <person name="Bills G."/>
            <person name="Bluhm B."/>
            <person name="Cannon C."/>
            <person name="Castanera R."/>
            <person name="Culley D."/>
            <person name="Daum C."/>
            <person name="Ezra D."/>
            <person name="Gonzalez J."/>
            <person name="Henrissat B."/>
            <person name="Kuo A."/>
            <person name="Liang C."/>
            <person name="Lipzen A."/>
            <person name="Lutzoni F."/>
            <person name="Magnuson J."/>
            <person name="Mondo S."/>
            <person name="Nolan M."/>
            <person name="Ohm R."/>
            <person name="Pangilinan J."/>
            <person name="Park H.-J."/>
            <person name="Ramirez L."/>
            <person name="Alfaro M."/>
            <person name="Sun H."/>
            <person name="Tritt A."/>
            <person name="Yoshinaga Y."/>
            <person name="Zwiers L.-H."/>
            <person name="Turgeon B."/>
            <person name="Goodwin S."/>
            <person name="Spatafora J."/>
            <person name="Crous P."/>
            <person name="Grigoriev I."/>
        </authorList>
    </citation>
    <scope>NUCLEOTIDE SEQUENCE</scope>
    <source>
        <strain evidence="2">CBS 109.77</strain>
    </source>
</reference>
<proteinExistence type="predicted"/>
<keyword evidence="3" id="KW-1185">Reference proteome</keyword>
<name>A0A6A6XEQ1_9PLEO</name>
<organism evidence="2 3">
    <name type="scientific">Melanomma pulvis-pyrius CBS 109.77</name>
    <dbReference type="NCBI Taxonomy" id="1314802"/>
    <lineage>
        <taxon>Eukaryota</taxon>
        <taxon>Fungi</taxon>
        <taxon>Dikarya</taxon>
        <taxon>Ascomycota</taxon>
        <taxon>Pezizomycotina</taxon>
        <taxon>Dothideomycetes</taxon>
        <taxon>Pleosporomycetidae</taxon>
        <taxon>Pleosporales</taxon>
        <taxon>Melanommataceae</taxon>
        <taxon>Melanomma</taxon>
    </lineage>
</organism>
<feature type="domain" description="Heterokaryon incompatibility" evidence="1">
    <location>
        <begin position="222"/>
        <end position="389"/>
    </location>
</feature>
<sequence>MMMTFPSRHPLPSARSNYSSLAEIKSLVCNQCWDNVFNTPIYQGVCTPERNANGQYQHRTAVTKTTVRYVRESSECGCAWCGFLCAFLGSCEKPQDLEIPYTASFSFSAPQYNSTPVGRNQFYLNIKPDVEKSGASWSLLLSAYTSETDRAAKFVTARPLETNVSSPNAGKQIATWMRDCEAHECCAPQNDVPLPSRVIEVSPKDNPCRPRLISSEGRTGKYATLSYCWGSQPNYLLTTSNIQQLREGLNMNSIPQTIRDAISVATTIPVDYLWIDALCILQDSNEDKIIELAKMEHIYRDSLVTIVAASANDVSNGLLECRPGTPSISEECNVWTNRRMDGVSKLPWTIPFRIADGTFGTMSLKCVECETEYDESKEPINTRAWTTQEQLMAQRVLSYASHTLQWRCKAGTQNLGDSLHQDKYGSSTISTLSISVQTPRDALLRWLRIVEMYSPRRLTLPNDKLPAIAGIAKEFSDCLGPSYYAGIWVNDLRTTRLYDDKAFALPKYLAPSWSWASVDSGVILRTWDPEYDEEGDDPKPVCEVFHIETTLKSETLPYGEVTAGRLKLRGKLRQGWLIKSQEEDEDRTIAWCSESIYSAAVAEANHLDWVKEEEKLELQDPDGWSERNDRNPWIKAQFDTIEDRASLLVTCFPLFADFGLILMAQDEKGTYKRIGSFENHRTQKFDFEHSPIEEVTII</sequence>
<dbReference type="InterPro" id="IPR010730">
    <property type="entry name" value="HET"/>
</dbReference>
<dbReference type="OrthoDB" id="5125733at2759"/>
<dbReference type="Proteomes" id="UP000799757">
    <property type="component" value="Unassembled WGS sequence"/>
</dbReference>
<evidence type="ECO:0000313" key="2">
    <source>
        <dbReference type="EMBL" id="KAF2795050.1"/>
    </source>
</evidence>
<evidence type="ECO:0000259" key="1">
    <source>
        <dbReference type="Pfam" id="PF06985"/>
    </source>
</evidence>
<dbReference type="PANTHER" id="PTHR33112:SF16">
    <property type="entry name" value="HETEROKARYON INCOMPATIBILITY DOMAIN-CONTAINING PROTEIN"/>
    <property type="match status" value="1"/>
</dbReference>
<evidence type="ECO:0000313" key="3">
    <source>
        <dbReference type="Proteomes" id="UP000799757"/>
    </source>
</evidence>
<dbReference type="EMBL" id="MU001871">
    <property type="protein sequence ID" value="KAF2795050.1"/>
    <property type="molecule type" value="Genomic_DNA"/>
</dbReference>
<protein>
    <submittedName>
        <fullName evidence="2">HET-domain-containing protein</fullName>
    </submittedName>
</protein>
<dbReference type="AlphaFoldDB" id="A0A6A6XEQ1"/>